<comment type="caution">
    <text evidence="1">The sequence shown here is derived from an EMBL/GenBank/DDBJ whole genome shotgun (WGS) entry which is preliminary data.</text>
</comment>
<dbReference type="EMBL" id="SBIQ01000088">
    <property type="protein sequence ID" value="KAF7683425.1"/>
    <property type="molecule type" value="Genomic_DNA"/>
</dbReference>
<dbReference type="Proteomes" id="UP001516464">
    <property type="component" value="Unassembled WGS sequence"/>
</dbReference>
<gene>
    <name evidence="1" type="ORF">TCON_1370</name>
</gene>
<accession>A0ABQ7HZ44</accession>
<sequence length="159" mass="18816">MKILILAIYIQEIMLYKDFSVITLHRSDPYIYLSLNIKEELVFYSETYVRPNENAGSWAEIIKSNVIIGKYNLLLNKRYICGNKSGFLYTRKDSKSIDCYWNIIKSFGTLQIKCNGLCLAFVNDQIHYANYHEWPAKLEPCRISNNQEYIMLSFEDMYF</sequence>
<evidence type="ECO:0008006" key="3">
    <source>
        <dbReference type="Google" id="ProtNLM"/>
    </source>
</evidence>
<name>A0ABQ7HZ44_9MICR</name>
<keyword evidence="2" id="KW-1185">Reference proteome</keyword>
<reference evidence="1 2" key="1">
    <citation type="submission" date="2019-01" db="EMBL/GenBank/DDBJ databases">
        <title>Genomes sequencing and comparative genomics of infectious freshwater microsporidia, Cucumispora dikerogammari and Thelohania contejeani.</title>
        <authorList>
            <person name="Cormier A."/>
            <person name="Giraud I."/>
            <person name="Wattier R."/>
            <person name="Teixeira M."/>
            <person name="Grandjean F."/>
            <person name="Rigaud T."/>
            <person name="Cordaux R."/>
        </authorList>
    </citation>
    <scope>NUCLEOTIDE SEQUENCE [LARGE SCALE GENOMIC DNA]</scope>
    <source>
        <strain evidence="1">T1</strain>
        <tissue evidence="1">Spores</tissue>
    </source>
</reference>
<evidence type="ECO:0000313" key="2">
    <source>
        <dbReference type="Proteomes" id="UP001516464"/>
    </source>
</evidence>
<proteinExistence type="predicted"/>
<organism evidence="1 2">
    <name type="scientific">Astathelohania contejeani</name>
    <dbReference type="NCBI Taxonomy" id="164912"/>
    <lineage>
        <taxon>Eukaryota</taxon>
        <taxon>Fungi</taxon>
        <taxon>Fungi incertae sedis</taxon>
        <taxon>Microsporidia</taxon>
        <taxon>Astathelohaniidae</taxon>
        <taxon>Astathelohania</taxon>
    </lineage>
</organism>
<evidence type="ECO:0000313" key="1">
    <source>
        <dbReference type="EMBL" id="KAF7683425.1"/>
    </source>
</evidence>
<protein>
    <recommendedName>
        <fullName evidence="3">Galectin</fullName>
    </recommendedName>
</protein>